<keyword evidence="9" id="KW-0131">Cell cycle</keyword>
<dbReference type="InterPro" id="IPR035642">
    <property type="entry name" value="MraZ_N"/>
</dbReference>
<dbReference type="PROSITE" id="PS51740">
    <property type="entry name" value="SPOVT_ABRB"/>
    <property type="match status" value="2"/>
</dbReference>
<dbReference type="InterPro" id="IPR003444">
    <property type="entry name" value="MraZ"/>
</dbReference>
<dbReference type="PANTHER" id="PTHR34701:SF1">
    <property type="entry name" value="TRANSCRIPTIONAL REGULATOR MRAZ"/>
    <property type="match status" value="1"/>
</dbReference>
<evidence type="ECO:0000256" key="3">
    <source>
        <dbReference type="ARBA" id="ARBA00022737"/>
    </source>
</evidence>
<feature type="domain" description="SpoVT-AbrB" evidence="8">
    <location>
        <begin position="7"/>
        <end position="57"/>
    </location>
</feature>
<dbReference type="HAMAP" id="MF_01008">
    <property type="entry name" value="MraZ"/>
    <property type="match status" value="1"/>
</dbReference>
<comment type="caution">
    <text evidence="9">The sequence shown here is derived from an EMBL/GenBank/DDBJ whole genome shotgun (WGS) entry which is preliminary data.</text>
</comment>
<proteinExistence type="inferred from homology"/>
<evidence type="ECO:0000256" key="7">
    <source>
        <dbReference type="HAMAP-Rule" id="MF_01008"/>
    </source>
</evidence>
<evidence type="ECO:0000256" key="6">
    <source>
        <dbReference type="ARBA" id="ARBA00023163"/>
    </source>
</evidence>
<evidence type="ECO:0000259" key="8">
    <source>
        <dbReference type="PROSITE" id="PS51740"/>
    </source>
</evidence>
<evidence type="ECO:0000313" key="10">
    <source>
        <dbReference type="Proteomes" id="UP000265903"/>
    </source>
</evidence>
<reference evidence="9 10" key="1">
    <citation type="submission" date="2018-08" db="EMBL/GenBank/DDBJ databases">
        <title>Whole Genome Sequence of the Moderate Halophilic Marine Bacterium Marinobacter litoralis Sw-45.</title>
        <authorList>
            <person name="Musa H."/>
        </authorList>
    </citation>
    <scope>NUCLEOTIDE SEQUENCE [LARGE SCALE GENOMIC DNA]</scope>
    <source>
        <strain evidence="9 10">Sw-45</strain>
    </source>
</reference>
<keyword evidence="4 7" id="KW-0805">Transcription regulation</keyword>
<dbReference type="AlphaFoldDB" id="A0A3M2RJ63"/>
<comment type="subcellular location">
    <subcellularLocation>
        <location evidence="7">Cytoplasm</location>
        <location evidence="7">Nucleoid</location>
    </subcellularLocation>
</comment>
<dbReference type="InterPro" id="IPR038619">
    <property type="entry name" value="MraZ_sf"/>
</dbReference>
<keyword evidence="2 7" id="KW-0963">Cytoplasm</keyword>
<dbReference type="InterPro" id="IPR007159">
    <property type="entry name" value="SpoVT-AbrB_dom"/>
</dbReference>
<evidence type="ECO:0000256" key="1">
    <source>
        <dbReference type="ARBA" id="ARBA00013860"/>
    </source>
</evidence>
<dbReference type="InterPro" id="IPR035644">
    <property type="entry name" value="MraZ_C"/>
</dbReference>
<keyword evidence="5 7" id="KW-0238">DNA-binding</keyword>
<keyword evidence="9" id="KW-0132">Cell division</keyword>
<dbReference type="NCBIfam" id="TIGR00242">
    <property type="entry name" value="division/cell wall cluster transcriptional repressor MraZ"/>
    <property type="match status" value="1"/>
</dbReference>
<name>A0A3M2RJ63_9GAMM</name>
<comment type="similarity">
    <text evidence="7">Belongs to the MraZ family.</text>
</comment>
<dbReference type="CDD" id="cd16320">
    <property type="entry name" value="MraZ_N"/>
    <property type="match status" value="1"/>
</dbReference>
<feature type="domain" description="SpoVT-AbrB" evidence="8">
    <location>
        <begin position="86"/>
        <end position="129"/>
    </location>
</feature>
<dbReference type="InterPro" id="IPR037914">
    <property type="entry name" value="SpoVT-AbrB_sf"/>
</dbReference>
<evidence type="ECO:0000256" key="4">
    <source>
        <dbReference type="ARBA" id="ARBA00023015"/>
    </source>
</evidence>
<dbReference type="OrthoDB" id="9807753at2"/>
<accession>A0A3M2RJ63</accession>
<dbReference type="GO" id="GO:2000143">
    <property type="term" value="P:negative regulation of DNA-templated transcription initiation"/>
    <property type="evidence" value="ECO:0007669"/>
    <property type="project" value="TreeGrafter"/>
</dbReference>
<dbReference type="GO" id="GO:0051301">
    <property type="term" value="P:cell division"/>
    <property type="evidence" value="ECO:0007669"/>
    <property type="project" value="UniProtKB-KW"/>
</dbReference>
<sequence length="152" mass="17245">MSNFLGSHAINMDAKGRLAIPTKLREELAQLCGGRIVLTASANTDEERCVLLYPEPEWEALRPKIEALPNIKKPVRRLQRLMLGNAAPMELDSAGRILVPPTLRSYAYLEKKLMLIGQGNKWELWSEERWMAWLDESSDDDDVPPEMEALSL</sequence>
<dbReference type="CDD" id="cd16321">
    <property type="entry name" value="MraZ_C"/>
    <property type="match status" value="1"/>
</dbReference>
<keyword evidence="3" id="KW-0677">Repeat</keyword>
<dbReference type="InterPro" id="IPR020603">
    <property type="entry name" value="MraZ_dom"/>
</dbReference>
<organism evidence="9 10">
    <name type="scientific">Marinobacter litoralis</name>
    <dbReference type="NCBI Taxonomy" id="187981"/>
    <lineage>
        <taxon>Bacteria</taxon>
        <taxon>Pseudomonadati</taxon>
        <taxon>Pseudomonadota</taxon>
        <taxon>Gammaproteobacteria</taxon>
        <taxon>Pseudomonadales</taxon>
        <taxon>Marinobacteraceae</taxon>
        <taxon>Marinobacter</taxon>
    </lineage>
</organism>
<protein>
    <recommendedName>
        <fullName evidence="1 7">Transcriptional regulator MraZ</fullName>
    </recommendedName>
</protein>
<evidence type="ECO:0000256" key="2">
    <source>
        <dbReference type="ARBA" id="ARBA00022490"/>
    </source>
</evidence>
<dbReference type="SUPFAM" id="SSF89447">
    <property type="entry name" value="AbrB/MazE/MraZ-like"/>
    <property type="match status" value="1"/>
</dbReference>
<dbReference type="GO" id="GO:0003700">
    <property type="term" value="F:DNA-binding transcription factor activity"/>
    <property type="evidence" value="ECO:0007669"/>
    <property type="project" value="UniProtKB-UniRule"/>
</dbReference>
<dbReference type="PANTHER" id="PTHR34701">
    <property type="entry name" value="TRANSCRIPTIONAL REGULATOR MRAZ"/>
    <property type="match status" value="1"/>
</dbReference>
<evidence type="ECO:0000256" key="5">
    <source>
        <dbReference type="ARBA" id="ARBA00023125"/>
    </source>
</evidence>
<dbReference type="RefSeq" id="WP_114332882.1">
    <property type="nucleotide sequence ID" value="NZ_QMDL01000001.1"/>
</dbReference>
<dbReference type="GO" id="GO:0009295">
    <property type="term" value="C:nucleoid"/>
    <property type="evidence" value="ECO:0007669"/>
    <property type="project" value="UniProtKB-SubCell"/>
</dbReference>
<dbReference type="Pfam" id="PF02381">
    <property type="entry name" value="MraZ"/>
    <property type="match status" value="2"/>
</dbReference>
<dbReference type="EMBL" id="QMDL01000001">
    <property type="protein sequence ID" value="RMJ05351.1"/>
    <property type="molecule type" value="Genomic_DNA"/>
</dbReference>
<gene>
    <name evidence="7" type="primary">mraZ</name>
    <name evidence="9" type="ORF">DOQ08_00018</name>
</gene>
<dbReference type="GO" id="GO:0000976">
    <property type="term" value="F:transcription cis-regulatory region binding"/>
    <property type="evidence" value="ECO:0007669"/>
    <property type="project" value="TreeGrafter"/>
</dbReference>
<dbReference type="Gene3D" id="3.40.1550.20">
    <property type="entry name" value="Transcriptional regulator MraZ domain"/>
    <property type="match status" value="1"/>
</dbReference>
<keyword evidence="6 7" id="KW-0804">Transcription</keyword>
<keyword evidence="10" id="KW-1185">Reference proteome</keyword>
<comment type="subunit">
    <text evidence="7">Forms oligomers.</text>
</comment>
<evidence type="ECO:0000313" key="9">
    <source>
        <dbReference type="EMBL" id="RMJ05351.1"/>
    </source>
</evidence>
<dbReference type="GO" id="GO:0005737">
    <property type="term" value="C:cytoplasm"/>
    <property type="evidence" value="ECO:0007669"/>
    <property type="project" value="UniProtKB-UniRule"/>
</dbReference>
<dbReference type="Proteomes" id="UP000265903">
    <property type="component" value="Unassembled WGS sequence"/>
</dbReference>